<reference evidence="1" key="2">
    <citation type="submission" date="2020-06" db="EMBL/GenBank/DDBJ databases">
        <authorList>
            <person name="Sheffer M."/>
        </authorList>
    </citation>
    <scope>NUCLEOTIDE SEQUENCE</scope>
</reference>
<dbReference type="InterPro" id="IPR009072">
    <property type="entry name" value="Histone-fold"/>
</dbReference>
<dbReference type="Gene3D" id="1.10.20.10">
    <property type="entry name" value="Histone, subunit A"/>
    <property type="match status" value="1"/>
</dbReference>
<reference evidence="1" key="1">
    <citation type="journal article" date="2020" name="bioRxiv">
        <title>Chromosome-level reference genome of the European wasp spider Argiope bruennichi: a resource for studies on range expansion and evolutionary adaptation.</title>
        <authorList>
            <person name="Sheffer M.M."/>
            <person name="Hoppe A."/>
            <person name="Krehenwinkel H."/>
            <person name="Uhl G."/>
            <person name="Kuss A.W."/>
            <person name="Jensen L."/>
            <person name="Jensen C."/>
            <person name="Gillespie R.G."/>
            <person name="Hoff K.J."/>
            <person name="Prost S."/>
        </authorList>
    </citation>
    <scope>NUCLEOTIDE SEQUENCE</scope>
</reference>
<organism evidence="1 2">
    <name type="scientific">Argiope bruennichi</name>
    <name type="common">Wasp spider</name>
    <name type="synonym">Aranea bruennichi</name>
    <dbReference type="NCBI Taxonomy" id="94029"/>
    <lineage>
        <taxon>Eukaryota</taxon>
        <taxon>Metazoa</taxon>
        <taxon>Ecdysozoa</taxon>
        <taxon>Arthropoda</taxon>
        <taxon>Chelicerata</taxon>
        <taxon>Arachnida</taxon>
        <taxon>Araneae</taxon>
        <taxon>Araneomorphae</taxon>
        <taxon>Entelegynae</taxon>
        <taxon>Araneoidea</taxon>
        <taxon>Araneidae</taxon>
        <taxon>Argiope</taxon>
    </lineage>
</organism>
<evidence type="ECO:0000313" key="2">
    <source>
        <dbReference type="Proteomes" id="UP000807504"/>
    </source>
</evidence>
<dbReference type="AlphaFoldDB" id="A0A8T0FYK2"/>
<dbReference type="EMBL" id="JABXBU010000001">
    <property type="protein sequence ID" value="KAF8795822.1"/>
    <property type="molecule type" value="Genomic_DNA"/>
</dbReference>
<comment type="caution">
    <text evidence="1">The sequence shown here is derived from an EMBL/GenBank/DDBJ whole genome shotgun (WGS) entry which is preliminary data.</text>
</comment>
<gene>
    <name evidence="1" type="ORF">HNY73_000276</name>
</gene>
<name>A0A8T0FYK2_ARGBR</name>
<proteinExistence type="predicted"/>
<sequence>MFEGSVFSSKNSIISLPRSAERFKELMSLVSNEIVTRPAESPNKTRRRNALIQRSFKTFVLRVKRLVTPSMAIGSLTLKELDHFIVHMIDLLETELYRMYHLNSRKTLSIRDMEIAVKLCFPTHLADSSAKFGQLAVCSYFERVSMPERSVF</sequence>
<accession>A0A8T0FYK2</accession>
<dbReference type="GO" id="GO:0046982">
    <property type="term" value="F:protein heterodimerization activity"/>
    <property type="evidence" value="ECO:0007669"/>
    <property type="project" value="InterPro"/>
</dbReference>
<evidence type="ECO:0000313" key="1">
    <source>
        <dbReference type="EMBL" id="KAF8795822.1"/>
    </source>
</evidence>
<keyword evidence="2" id="KW-1185">Reference proteome</keyword>
<protein>
    <submittedName>
        <fullName evidence="1">Putative histone H2B 3 like protein</fullName>
    </submittedName>
</protein>
<dbReference type="Proteomes" id="UP000807504">
    <property type="component" value="Unassembled WGS sequence"/>
</dbReference>
<dbReference type="SUPFAM" id="SSF47113">
    <property type="entry name" value="Histone-fold"/>
    <property type="match status" value="1"/>
</dbReference>